<dbReference type="Proteomes" id="UP000076925">
    <property type="component" value="Unassembled WGS sequence"/>
</dbReference>
<sequence>METNKRVIGIGEKFGSWTVLEKQGRQVFVECNCGTKKLVYTHTLTNGKSTNCGCERKTEPIPVGTTFGRLTVISEIETKGTRGETLVLTKCSCEAKTQKYINKSSLRRGLTQSCGCLLRENGKTEKTIHGKCNSHEYNSWQHIKRLCYNKNHYQYRYYGGCGIEVDASWRNSFTQFLKDMGEAPEGTVISRIDNEGDFAPGNCLWIPRKERYRQIHFSRRKESVLVQSPHQLVIKNRKIDLNFPPNIIQAVILAHASGEANMSRMAIQHKISTQDAINIILHHG</sequence>
<dbReference type="STRING" id="128403.WA1_50510"/>
<keyword evidence="2" id="KW-1185">Reference proteome</keyword>
<dbReference type="RefSeq" id="WP_017740911.1">
    <property type="nucleotide sequence ID" value="NZ_KQ976356.1"/>
</dbReference>
<evidence type="ECO:0000313" key="1">
    <source>
        <dbReference type="EMBL" id="KYC34651.1"/>
    </source>
</evidence>
<proteinExistence type="predicted"/>
<evidence type="ECO:0000313" key="2">
    <source>
        <dbReference type="Proteomes" id="UP000076925"/>
    </source>
</evidence>
<dbReference type="AlphaFoldDB" id="A0A139WQD6"/>
<dbReference type="OrthoDB" id="552713at2"/>
<protein>
    <submittedName>
        <fullName evidence="1">Uncharacterized protein</fullName>
    </submittedName>
</protein>
<name>A0A139WQD6_9CYAN</name>
<gene>
    <name evidence="1" type="ORF">WA1_50510</name>
</gene>
<accession>A0A139WQD6</accession>
<reference evidence="1 2" key="1">
    <citation type="journal article" date="2013" name="Genome Biol. Evol.">
        <title>Genomes of Stigonematalean cyanobacteria (subsection V) and the evolution of oxygenic photosynthesis from prokaryotes to plastids.</title>
        <authorList>
            <person name="Dagan T."/>
            <person name="Roettger M."/>
            <person name="Stucken K."/>
            <person name="Landan G."/>
            <person name="Koch R."/>
            <person name="Major P."/>
            <person name="Gould S.B."/>
            <person name="Goremykin V.V."/>
            <person name="Rippka R."/>
            <person name="Tandeau de Marsac N."/>
            <person name="Gugger M."/>
            <person name="Lockhart P.J."/>
            <person name="Allen J.F."/>
            <person name="Brune I."/>
            <person name="Maus I."/>
            <person name="Puhler A."/>
            <person name="Martin W.F."/>
        </authorList>
    </citation>
    <scope>NUCLEOTIDE SEQUENCE [LARGE SCALE GENOMIC DNA]</scope>
    <source>
        <strain evidence="1 2">PCC 7110</strain>
    </source>
</reference>
<comment type="caution">
    <text evidence="1">The sequence shown here is derived from an EMBL/GenBank/DDBJ whole genome shotgun (WGS) entry which is preliminary data.</text>
</comment>
<dbReference type="EMBL" id="ANNX02000077">
    <property type="protein sequence ID" value="KYC34651.1"/>
    <property type="molecule type" value="Genomic_DNA"/>
</dbReference>
<organism evidence="1 2">
    <name type="scientific">Scytonema hofmannii PCC 7110</name>
    <dbReference type="NCBI Taxonomy" id="128403"/>
    <lineage>
        <taxon>Bacteria</taxon>
        <taxon>Bacillati</taxon>
        <taxon>Cyanobacteriota</taxon>
        <taxon>Cyanophyceae</taxon>
        <taxon>Nostocales</taxon>
        <taxon>Scytonemataceae</taxon>
        <taxon>Scytonema</taxon>
    </lineage>
</organism>